<dbReference type="Proteomes" id="UP000030528">
    <property type="component" value="Unassembled WGS sequence"/>
</dbReference>
<protein>
    <submittedName>
        <fullName evidence="1">Uncharacterized protein</fullName>
    </submittedName>
</protein>
<evidence type="ECO:0000313" key="2">
    <source>
        <dbReference type="Proteomes" id="UP000030528"/>
    </source>
</evidence>
<proteinExistence type="predicted"/>
<sequence length="29" mass="3327">MVNYPNYKQSFAQQANHLSCEGEALRTLI</sequence>
<comment type="caution">
    <text evidence="1">The sequence shown here is derived from an EMBL/GenBank/DDBJ whole genome shotgun (WGS) entry which is preliminary data.</text>
</comment>
<organism evidence="1 2">
    <name type="scientific">Pontibacillus halophilus JSM 076056 = DSM 19796</name>
    <dbReference type="NCBI Taxonomy" id="1385510"/>
    <lineage>
        <taxon>Bacteria</taxon>
        <taxon>Bacillati</taxon>
        <taxon>Bacillota</taxon>
        <taxon>Bacilli</taxon>
        <taxon>Bacillales</taxon>
        <taxon>Bacillaceae</taxon>
        <taxon>Pontibacillus</taxon>
    </lineage>
</organism>
<accession>A0A0A5GLA3</accession>
<dbReference type="EMBL" id="AVPE01000005">
    <property type="protein sequence ID" value="KGX92789.1"/>
    <property type="molecule type" value="Genomic_DNA"/>
</dbReference>
<dbReference type="STRING" id="1385510.GCA_000425205_01831"/>
<keyword evidence="2" id="KW-1185">Reference proteome</keyword>
<reference evidence="1 2" key="1">
    <citation type="submission" date="2013-08" db="EMBL/GenBank/DDBJ databases">
        <authorList>
            <person name="Huang J."/>
            <person name="Wang G."/>
        </authorList>
    </citation>
    <scope>NUCLEOTIDE SEQUENCE [LARGE SCALE GENOMIC DNA]</scope>
    <source>
        <strain evidence="1 2">JSM 076056</strain>
    </source>
</reference>
<dbReference type="AlphaFoldDB" id="A0A0A5GLA3"/>
<gene>
    <name evidence="1" type="ORF">N781_15125</name>
</gene>
<name>A0A0A5GLA3_9BACI</name>
<evidence type="ECO:0000313" key="1">
    <source>
        <dbReference type="EMBL" id="KGX92789.1"/>
    </source>
</evidence>